<dbReference type="EMBL" id="QXFV01000493">
    <property type="protein sequence ID" value="KAE9035936.1"/>
    <property type="molecule type" value="Genomic_DNA"/>
</dbReference>
<reference evidence="2 4" key="1">
    <citation type="submission" date="2018-09" db="EMBL/GenBank/DDBJ databases">
        <title>Genomic investigation of the strawberry pathogen Phytophthora fragariae indicates pathogenicity is determined by transcriptional variation in three key races.</title>
        <authorList>
            <person name="Adams T.M."/>
            <person name="Armitage A.D."/>
            <person name="Sobczyk M.K."/>
            <person name="Bates H.J."/>
            <person name="Dunwell J.M."/>
            <person name="Nellist C.F."/>
            <person name="Harrison R.J."/>
        </authorList>
    </citation>
    <scope>NUCLEOTIDE SEQUENCE [LARGE SCALE GENOMIC DNA]</scope>
    <source>
        <strain evidence="2 4">SCRP249</strain>
        <strain evidence="3 5">SCRP333</strain>
    </source>
</reference>
<feature type="region of interest" description="Disordered" evidence="1">
    <location>
        <begin position="68"/>
        <end position="102"/>
    </location>
</feature>
<evidence type="ECO:0000256" key="1">
    <source>
        <dbReference type="SAM" id="MobiDB-lite"/>
    </source>
</evidence>
<feature type="region of interest" description="Disordered" evidence="1">
    <location>
        <begin position="248"/>
        <end position="327"/>
    </location>
</feature>
<dbReference type="Proteomes" id="UP000429607">
    <property type="component" value="Unassembled WGS sequence"/>
</dbReference>
<feature type="compositionally biased region" description="Low complexity" evidence="1">
    <location>
        <begin position="85"/>
        <end position="94"/>
    </location>
</feature>
<evidence type="ECO:0000313" key="4">
    <source>
        <dbReference type="Proteomes" id="UP000429607"/>
    </source>
</evidence>
<accession>A0A6A3MSA3</accession>
<evidence type="ECO:0000313" key="5">
    <source>
        <dbReference type="Proteomes" id="UP000434957"/>
    </source>
</evidence>
<protein>
    <submittedName>
        <fullName evidence="2">Uncharacterized protein</fullName>
    </submittedName>
</protein>
<dbReference type="EMBL" id="QXFT01000501">
    <property type="protein sequence ID" value="KAE9342197.1"/>
    <property type="molecule type" value="Genomic_DNA"/>
</dbReference>
<feature type="compositionally biased region" description="Acidic residues" evidence="1">
    <location>
        <begin position="252"/>
        <end position="264"/>
    </location>
</feature>
<keyword evidence="5" id="KW-1185">Reference proteome</keyword>
<proteinExistence type="predicted"/>
<gene>
    <name evidence="2" type="ORF">PR001_g9075</name>
    <name evidence="3" type="ORF">PR003_g9602</name>
</gene>
<name>A0A6A3MSA3_9STRA</name>
<comment type="caution">
    <text evidence="2">The sequence shown here is derived from an EMBL/GenBank/DDBJ whole genome shotgun (WGS) entry which is preliminary data.</text>
</comment>
<evidence type="ECO:0000313" key="3">
    <source>
        <dbReference type="EMBL" id="KAE9342197.1"/>
    </source>
</evidence>
<evidence type="ECO:0000313" key="2">
    <source>
        <dbReference type="EMBL" id="KAE9035936.1"/>
    </source>
</evidence>
<organism evidence="2 4">
    <name type="scientific">Phytophthora rubi</name>
    <dbReference type="NCBI Taxonomy" id="129364"/>
    <lineage>
        <taxon>Eukaryota</taxon>
        <taxon>Sar</taxon>
        <taxon>Stramenopiles</taxon>
        <taxon>Oomycota</taxon>
        <taxon>Peronosporomycetes</taxon>
        <taxon>Peronosporales</taxon>
        <taxon>Peronosporaceae</taxon>
        <taxon>Phytophthora</taxon>
    </lineage>
</organism>
<sequence>MPKKGKTKFDEEVAQLANLLRNEHGEDGILVSQCEFWTALRARLSENDAAVVLEALGDLAMTILSSDDNAPEAESPHASSKRLAPRSSGKSKAPAAKKQRKAHKKAIISFNLPGSTPATIKIDLANLVQVATSRDRAPFRIAYPWVGQRCWYNPNEYRELHLQHYRSWMRHWSVFYACALYAPSKNCDERRKQKLLAIAARTNFLGSNVEEFGYYGFLELFKNVEGEVAHLLLSKKKVALYNENRFKRSEQGDDDSDFEDEEGEYTAMAPTPPIPLPKPSATSSDIEEPHSGFTEDAPVLEDTPPAPKSGPQSAGFSWPNHSGVVEL</sequence>
<dbReference type="Proteomes" id="UP000434957">
    <property type="component" value="Unassembled WGS sequence"/>
</dbReference>
<dbReference type="AlphaFoldDB" id="A0A6A3MSA3"/>